<keyword evidence="1" id="KW-0472">Membrane</keyword>
<dbReference type="Pfam" id="PF07907">
    <property type="entry name" value="YibE_F"/>
    <property type="match status" value="1"/>
</dbReference>
<feature type="transmembrane region" description="Helical" evidence="1">
    <location>
        <begin position="201"/>
        <end position="227"/>
    </location>
</feature>
<accession>A0A6A7KBX5</accession>
<dbReference type="RefSeq" id="WP_152806380.1">
    <property type="nucleotide sequence ID" value="NZ_WHNX01000037.1"/>
</dbReference>
<feature type="transmembrane region" description="Helical" evidence="1">
    <location>
        <begin position="247"/>
        <end position="274"/>
    </location>
</feature>
<reference evidence="2 3" key="1">
    <citation type="submission" date="2019-10" db="EMBL/GenBank/DDBJ databases">
        <title>Alkalibaculum tamaniensis sp.nov., a new alkaliphilic acetogen, isolated on methoxylated aromatics from a mud volcano.</title>
        <authorList>
            <person name="Khomyakova M.A."/>
            <person name="Merkel A.Y."/>
            <person name="Bonch-Osmolovskaya E.A."/>
            <person name="Slobodkin A.I."/>
        </authorList>
    </citation>
    <scope>NUCLEOTIDE SEQUENCE [LARGE SCALE GENOMIC DNA]</scope>
    <source>
        <strain evidence="2 3">M08DMB</strain>
    </source>
</reference>
<dbReference type="Proteomes" id="UP000440004">
    <property type="component" value="Unassembled WGS sequence"/>
</dbReference>
<name>A0A6A7KBX5_9FIRM</name>
<feature type="transmembrane region" description="Helical" evidence="1">
    <location>
        <begin position="173"/>
        <end position="194"/>
    </location>
</feature>
<dbReference type="AlphaFoldDB" id="A0A6A7KBX5"/>
<evidence type="ECO:0000313" key="3">
    <source>
        <dbReference type="Proteomes" id="UP000440004"/>
    </source>
</evidence>
<organism evidence="2 3">
    <name type="scientific">Alkalibaculum sporogenes</name>
    <dbReference type="NCBI Taxonomy" id="2655001"/>
    <lineage>
        <taxon>Bacteria</taxon>
        <taxon>Bacillati</taxon>
        <taxon>Bacillota</taxon>
        <taxon>Clostridia</taxon>
        <taxon>Eubacteriales</taxon>
        <taxon>Eubacteriaceae</taxon>
        <taxon>Alkalibaculum</taxon>
    </lineage>
</organism>
<feature type="transmembrane region" description="Helical" evidence="1">
    <location>
        <begin position="147"/>
        <end position="167"/>
    </location>
</feature>
<feature type="transmembrane region" description="Helical" evidence="1">
    <location>
        <begin position="343"/>
        <end position="367"/>
    </location>
</feature>
<evidence type="ECO:0000256" key="1">
    <source>
        <dbReference type="SAM" id="Phobius"/>
    </source>
</evidence>
<proteinExistence type="predicted"/>
<gene>
    <name evidence="2" type="ORF">GC105_14745</name>
</gene>
<keyword evidence="1" id="KW-1133">Transmembrane helix</keyword>
<dbReference type="PANTHER" id="PTHR41771">
    <property type="entry name" value="MEMBRANE PROTEIN-RELATED"/>
    <property type="match status" value="1"/>
</dbReference>
<keyword evidence="1" id="KW-0812">Transmembrane</keyword>
<dbReference type="InterPro" id="IPR012507">
    <property type="entry name" value="YibE_F"/>
</dbReference>
<feature type="transmembrane region" description="Helical" evidence="1">
    <location>
        <begin position="124"/>
        <end position="140"/>
    </location>
</feature>
<dbReference type="PANTHER" id="PTHR41771:SF1">
    <property type="entry name" value="MEMBRANE PROTEIN"/>
    <property type="match status" value="1"/>
</dbReference>
<evidence type="ECO:0000313" key="2">
    <source>
        <dbReference type="EMBL" id="MPW27040.1"/>
    </source>
</evidence>
<keyword evidence="3" id="KW-1185">Reference proteome</keyword>
<dbReference type="EMBL" id="WHNX01000037">
    <property type="protein sequence ID" value="MPW27040.1"/>
    <property type="molecule type" value="Genomic_DNA"/>
</dbReference>
<sequence length="382" mass="41816">MNKFKLFAFILVVSTIIFASYSVFFTSTSDETYYTRAVVVDPKSDIEDFIESETDDVQVVNVRILEGLYEGKEIIAKYQLSYNYSGQYNSIKLSQGDEVFIQLLVDENNFLTEAYVVEIARDKYLLYLLLAFAFSLVLVGRSKGIRAIISLFITITAVIKILLPAILKGYDPVLVSVVVCILIICISLLIVSGFNRKTFSAIIGTTGGVVLAGIIAIIIGSLAKITGLGNDEAQMLIEMPQQINFDFSGLLFSGIIIGTMGATMDVSVSIVAAIHEIKINSPRIKSVDLLKAGMNVGKDTMATMANTLILAYTGGSLHLMLLLMANDTPFSQIINWDMISSEILRALSGSMGVVITIPITAFAACIVEERGANKNMNNYRRR</sequence>
<comment type="caution">
    <text evidence="2">The sequence shown here is derived from an EMBL/GenBank/DDBJ whole genome shotgun (WGS) entry which is preliminary data.</text>
</comment>
<protein>
    <submittedName>
        <fullName evidence="2">YibE/F family protein</fullName>
    </submittedName>
</protein>
<feature type="transmembrane region" description="Helical" evidence="1">
    <location>
        <begin position="304"/>
        <end position="323"/>
    </location>
</feature>